<dbReference type="EMBL" id="CP002919">
    <property type="protein sequence ID" value="AFS54653.1"/>
    <property type="molecule type" value="Genomic_DNA"/>
</dbReference>
<dbReference type="Proteomes" id="UP000006177">
    <property type="component" value="Chromosome"/>
</dbReference>
<proteinExistence type="predicted"/>
<dbReference type="STRING" id="1048260.LFML04_2464"/>
<evidence type="ECO:0000256" key="1">
    <source>
        <dbReference type="SAM" id="Phobius"/>
    </source>
</evidence>
<protein>
    <submittedName>
        <fullName evidence="2">Uncharacterized protein</fullName>
    </submittedName>
</protein>
<accession>J9ZFA8</accession>
<feature type="transmembrane region" description="Helical" evidence="1">
    <location>
        <begin position="12"/>
        <end position="30"/>
    </location>
</feature>
<dbReference type="HOGENOM" id="CLU_2650040_0_0_0"/>
<dbReference type="PATRIC" id="fig|1048260.3.peg.2683"/>
<reference evidence="2 3" key="1">
    <citation type="journal article" date="2011" name="J. Microbiol.">
        <title>Complete genome of Leptospirillum ferriphilum ML-04 provides insight into its physiology and environmental adaptation.</title>
        <authorList>
            <person name="Mi S."/>
            <person name="Song J."/>
            <person name="Lin J."/>
            <person name="Che Y."/>
            <person name="Zheng H."/>
            <person name="Lin J."/>
        </authorList>
    </citation>
    <scope>NUCLEOTIDE SEQUENCE [LARGE SCALE GENOMIC DNA]</scope>
    <source>
        <strain evidence="2 3">ML-04</strain>
    </source>
</reference>
<dbReference type="KEGG" id="lfi:LFML04_2464"/>
<dbReference type="AlphaFoldDB" id="J9ZFA8"/>
<sequence length="76" mass="7931">MRPVAYSELGKACLNIAVGLFLVGIAQPYLSALGTGNGSVEKIAPSIWKYALPGFLLFGVLGVILLNIGGKNDDPK</sequence>
<keyword evidence="1" id="KW-0472">Membrane</keyword>
<name>J9ZFA8_LEPFM</name>
<evidence type="ECO:0000313" key="2">
    <source>
        <dbReference type="EMBL" id="AFS54653.1"/>
    </source>
</evidence>
<feature type="transmembrane region" description="Helical" evidence="1">
    <location>
        <begin position="50"/>
        <end position="70"/>
    </location>
</feature>
<evidence type="ECO:0000313" key="3">
    <source>
        <dbReference type="Proteomes" id="UP000006177"/>
    </source>
</evidence>
<keyword evidence="1" id="KW-0812">Transmembrane</keyword>
<organism evidence="2 3">
    <name type="scientific">Leptospirillum ferriphilum (strain ML-04)</name>
    <dbReference type="NCBI Taxonomy" id="1048260"/>
    <lineage>
        <taxon>Bacteria</taxon>
        <taxon>Pseudomonadati</taxon>
        <taxon>Nitrospirota</taxon>
        <taxon>Nitrospiria</taxon>
        <taxon>Nitrospirales</taxon>
        <taxon>Nitrospiraceae</taxon>
        <taxon>Leptospirillum</taxon>
    </lineage>
</organism>
<gene>
    <name evidence="2" type="ordered locus">LFML04_2464</name>
</gene>
<keyword evidence="1" id="KW-1133">Transmembrane helix</keyword>